<dbReference type="SUPFAM" id="SSF56935">
    <property type="entry name" value="Porins"/>
    <property type="match status" value="1"/>
</dbReference>
<gene>
    <name evidence="2" type="ORF">EV668_3953</name>
</gene>
<organism evidence="2 3">
    <name type="scientific">Enterovirga rhinocerotis</name>
    <dbReference type="NCBI Taxonomy" id="1339210"/>
    <lineage>
        <taxon>Bacteria</taxon>
        <taxon>Pseudomonadati</taxon>
        <taxon>Pseudomonadota</taxon>
        <taxon>Alphaproteobacteria</taxon>
        <taxon>Hyphomicrobiales</taxon>
        <taxon>Methylobacteriaceae</taxon>
        <taxon>Enterovirga</taxon>
    </lineage>
</organism>
<evidence type="ECO:0000256" key="1">
    <source>
        <dbReference type="SAM" id="MobiDB-lite"/>
    </source>
</evidence>
<dbReference type="AlphaFoldDB" id="A0A4R7BVX0"/>
<reference evidence="2 3" key="1">
    <citation type="submission" date="2019-03" db="EMBL/GenBank/DDBJ databases">
        <title>Genomic Encyclopedia of Type Strains, Phase IV (KMG-IV): sequencing the most valuable type-strain genomes for metagenomic binning, comparative biology and taxonomic classification.</title>
        <authorList>
            <person name="Goeker M."/>
        </authorList>
    </citation>
    <scope>NUCLEOTIDE SEQUENCE [LARGE SCALE GENOMIC DNA]</scope>
    <source>
        <strain evidence="2 3">DSM 25903</strain>
    </source>
</reference>
<evidence type="ECO:0000313" key="2">
    <source>
        <dbReference type="EMBL" id="TDR88086.1"/>
    </source>
</evidence>
<evidence type="ECO:0008006" key="4">
    <source>
        <dbReference type="Google" id="ProtNLM"/>
    </source>
</evidence>
<proteinExistence type="predicted"/>
<dbReference type="InterPro" id="IPR018759">
    <property type="entry name" value="BBP2_2"/>
</dbReference>
<sequence>MRGATPGQLPGGAGAAGTDPVAAGLLRPGLSGPADEGTAAPPVSTTTGSAARQALRPPRTRRSGSPVSSPVRGPFRATIAPPEVAPDVQPLQTGVPDPSVTPPPRRRPAAIDDPYAPLGLRVGSVTLTPILGQSFGYDSNPNRTQVNQNASAVSRTELELGVRSDWSRHELSGNLRGAYNEFFSNKEANRPEGSGELRLRLDATRDTQIEIEGRYLIDTQRPGSPDLNASVVRRPVVYSEGGTVGVTHRFNRLVASLRGTIDRYDYENAKLTNGTTLDQSDRAMTAYGLRGRLGYEIHPGLIPFVEAFVDTRRYDRKIDNSGYARSSDGTGIRAGTSFEITRKLTAEVSAGVSTRSYEDQRLGTLTSPIVDASLIYSMTPLTTIRANVASLVDETAVPGANGIRVTRGSLEVAHDLRRNVTLTAGLRASDAAYQGANIDEQLWGAYLRADWRLNRQVALRASYAYDNLRSSSPGASYVSNVFLLGVRLTP</sequence>
<evidence type="ECO:0000313" key="3">
    <source>
        <dbReference type="Proteomes" id="UP000295122"/>
    </source>
</evidence>
<feature type="region of interest" description="Disordered" evidence="1">
    <location>
        <begin position="1"/>
        <end position="114"/>
    </location>
</feature>
<feature type="compositionally biased region" description="Low complexity" evidence="1">
    <location>
        <begin position="63"/>
        <end position="74"/>
    </location>
</feature>
<dbReference type="RefSeq" id="WP_166652556.1">
    <property type="nucleotide sequence ID" value="NZ_SNZR01000015.1"/>
</dbReference>
<dbReference type="Proteomes" id="UP000295122">
    <property type="component" value="Unassembled WGS sequence"/>
</dbReference>
<dbReference type="EMBL" id="SNZR01000015">
    <property type="protein sequence ID" value="TDR88086.1"/>
    <property type="molecule type" value="Genomic_DNA"/>
</dbReference>
<comment type="caution">
    <text evidence="2">The sequence shown here is derived from an EMBL/GenBank/DDBJ whole genome shotgun (WGS) entry which is preliminary data.</text>
</comment>
<keyword evidence="3" id="KW-1185">Reference proteome</keyword>
<name>A0A4R7BVX0_9HYPH</name>
<dbReference type="Pfam" id="PF10082">
    <property type="entry name" value="BBP2_2"/>
    <property type="match status" value="1"/>
</dbReference>
<accession>A0A4R7BVX0</accession>
<protein>
    <recommendedName>
        <fullName evidence="4">Outer membrane beta-barrel protein</fullName>
    </recommendedName>
</protein>